<evidence type="ECO:0000313" key="2">
    <source>
        <dbReference type="Proteomes" id="UP001345963"/>
    </source>
</evidence>
<name>A0ABU7AR76_9TELE</name>
<organism evidence="1 2">
    <name type="scientific">Ataeniobius toweri</name>
    <dbReference type="NCBI Taxonomy" id="208326"/>
    <lineage>
        <taxon>Eukaryota</taxon>
        <taxon>Metazoa</taxon>
        <taxon>Chordata</taxon>
        <taxon>Craniata</taxon>
        <taxon>Vertebrata</taxon>
        <taxon>Euteleostomi</taxon>
        <taxon>Actinopterygii</taxon>
        <taxon>Neopterygii</taxon>
        <taxon>Teleostei</taxon>
        <taxon>Neoteleostei</taxon>
        <taxon>Acanthomorphata</taxon>
        <taxon>Ovalentaria</taxon>
        <taxon>Atherinomorphae</taxon>
        <taxon>Cyprinodontiformes</taxon>
        <taxon>Goodeidae</taxon>
        <taxon>Ataeniobius</taxon>
    </lineage>
</organism>
<sequence>MLHTVLSRLVPRMPRPSVCYYGTAVPVPSTQPEVHYHKRVSWDDASEAHIWRDKSLQANFSSTRPFLEEFESRKSL</sequence>
<comment type="caution">
    <text evidence="1">The sequence shown here is derived from an EMBL/GenBank/DDBJ whole genome shotgun (WGS) entry which is preliminary data.</text>
</comment>
<dbReference type="Proteomes" id="UP001345963">
    <property type="component" value="Unassembled WGS sequence"/>
</dbReference>
<dbReference type="EMBL" id="JAHUTI010024082">
    <property type="protein sequence ID" value="MED6240413.1"/>
    <property type="molecule type" value="Genomic_DNA"/>
</dbReference>
<accession>A0ABU7AR76</accession>
<reference evidence="1 2" key="1">
    <citation type="submission" date="2021-07" db="EMBL/GenBank/DDBJ databases">
        <authorList>
            <person name="Palmer J.M."/>
        </authorList>
    </citation>
    <scope>NUCLEOTIDE SEQUENCE [LARGE SCALE GENOMIC DNA]</scope>
    <source>
        <strain evidence="1 2">AT_MEX2019</strain>
        <tissue evidence="1">Muscle</tissue>
    </source>
</reference>
<gene>
    <name evidence="1" type="ORF">ATANTOWER_020729</name>
</gene>
<evidence type="ECO:0000313" key="1">
    <source>
        <dbReference type="EMBL" id="MED6240413.1"/>
    </source>
</evidence>
<protein>
    <submittedName>
        <fullName evidence="1">Uncharacterized protein</fullName>
    </submittedName>
</protein>
<keyword evidence="2" id="KW-1185">Reference proteome</keyword>
<proteinExistence type="predicted"/>